<dbReference type="KEGG" id="tbv:H9L17_02215"/>
<reference evidence="2 3" key="1">
    <citation type="submission" date="2020-08" db="EMBL/GenBank/DDBJ databases">
        <title>Genome sequence of Thermomonas brevis KACC 16975T.</title>
        <authorList>
            <person name="Hyun D.-W."/>
            <person name="Bae J.-W."/>
        </authorList>
    </citation>
    <scope>NUCLEOTIDE SEQUENCE [LARGE SCALE GENOMIC DNA]</scope>
    <source>
        <strain evidence="2 3">KACC 16975</strain>
    </source>
</reference>
<keyword evidence="3" id="KW-1185">Reference proteome</keyword>
<dbReference type="InterPro" id="IPR045179">
    <property type="entry name" value="YgfZ/GcvT"/>
</dbReference>
<keyword evidence="1" id="KW-0809">Transit peptide</keyword>
<dbReference type="Gene3D" id="3.30.1360.120">
    <property type="entry name" value="Probable tRNA modification gtpase trme, domain 1"/>
    <property type="match status" value="1"/>
</dbReference>
<evidence type="ECO:0000313" key="2">
    <source>
        <dbReference type="EMBL" id="QNN47003.1"/>
    </source>
</evidence>
<dbReference type="InterPro" id="IPR027266">
    <property type="entry name" value="TrmE/GcvT-like"/>
</dbReference>
<dbReference type="Gene3D" id="2.40.30.160">
    <property type="match status" value="1"/>
</dbReference>
<dbReference type="NCBIfam" id="TIGR03317">
    <property type="entry name" value="ygfZ_signature"/>
    <property type="match status" value="1"/>
</dbReference>
<dbReference type="AlphaFoldDB" id="A0A7G9QUH8"/>
<dbReference type="PANTHER" id="PTHR22602">
    <property type="entry name" value="TRANSFERASE CAF17, MITOCHONDRIAL-RELATED"/>
    <property type="match status" value="1"/>
</dbReference>
<dbReference type="PANTHER" id="PTHR22602:SF0">
    <property type="entry name" value="TRANSFERASE CAF17, MITOCHONDRIAL-RELATED"/>
    <property type="match status" value="1"/>
</dbReference>
<dbReference type="EMBL" id="CP060711">
    <property type="protein sequence ID" value="QNN47003.1"/>
    <property type="molecule type" value="Genomic_DNA"/>
</dbReference>
<name>A0A7G9QUH8_9GAMM</name>
<proteinExistence type="predicted"/>
<dbReference type="SUPFAM" id="SSF103025">
    <property type="entry name" value="Folate-binding domain"/>
    <property type="match status" value="1"/>
</dbReference>
<protein>
    <submittedName>
        <fullName evidence="2">Folate-binding protein YgfZ</fullName>
    </submittedName>
</protein>
<dbReference type="InterPro" id="IPR017703">
    <property type="entry name" value="YgfZ/GCV_T_CS"/>
</dbReference>
<dbReference type="Proteomes" id="UP000515977">
    <property type="component" value="Chromosome"/>
</dbReference>
<dbReference type="RefSeq" id="WP_187570751.1">
    <property type="nucleotide sequence ID" value="NZ_CP060711.1"/>
</dbReference>
<organism evidence="2 3">
    <name type="scientific">Thermomonas brevis</name>
    <dbReference type="NCBI Taxonomy" id="215691"/>
    <lineage>
        <taxon>Bacteria</taxon>
        <taxon>Pseudomonadati</taxon>
        <taxon>Pseudomonadota</taxon>
        <taxon>Gammaproteobacteria</taxon>
        <taxon>Lysobacterales</taxon>
        <taxon>Lysobacteraceae</taxon>
        <taxon>Thermomonas</taxon>
    </lineage>
</organism>
<evidence type="ECO:0000313" key="3">
    <source>
        <dbReference type="Proteomes" id="UP000515977"/>
    </source>
</evidence>
<sequence length="284" mass="30344">MHDKPQAAPAREFRLPSHEVLAIIGRDAAAFAQAQFMNDVAALGDGQWQWNGWLTPKGRVLALFALLRIDAETLWLLLPDADAAELADALRRYVFRSKLKIEVRGDLHANGGFDAPAQARGPAWARIGDAVELDMSGDGGPRRLRIDAAPADDDATALARWDAADLAHGLPRLPASQAGQWTPQQLSLERLRAFSVKKGCYPGQEIVARTHFLGQAKRGLALFETDAAPAAGAEVFEDTRAVGSIVASAAPLALAVLPVERGAPVRLADGAALHERPLANGLAR</sequence>
<gene>
    <name evidence="2" type="ORF">H9L17_02215</name>
</gene>
<evidence type="ECO:0000256" key="1">
    <source>
        <dbReference type="ARBA" id="ARBA00022946"/>
    </source>
</evidence>
<accession>A0A7G9QUH8</accession>
<dbReference type="GO" id="GO:0016226">
    <property type="term" value="P:iron-sulfur cluster assembly"/>
    <property type="evidence" value="ECO:0007669"/>
    <property type="project" value="TreeGrafter"/>
</dbReference>